<evidence type="ECO:0000313" key="2">
    <source>
        <dbReference type="Proteomes" id="UP000217676"/>
    </source>
</evidence>
<dbReference type="EMBL" id="AP017424">
    <property type="protein sequence ID" value="BAU85063.1"/>
    <property type="molecule type" value="Genomic_DNA"/>
</dbReference>
<sequence>MPVIVTIEIPGGSEELYRRTHDKITAAPWFPTPGFLAHAAGPDGTGGFRVIDFWDSVEAFQAFERKARPIYEEMGIGGVIPRVDEAVEVVVPPRG</sequence>
<dbReference type="RefSeq" id="WP_359874137.1">
    <property type="nucleotide sequence ID" value="NZ_JBEYHT010000007.1"/>
</dbReference>
<keyword evidence="2" id="KW-1185">Reference proteome</keyword>
<name>A0A160P3F8_STRLU</name>
<protein>
    <recommendedName>
        <fullName evidence="3">ABM domain-containing protein</fullName>
    </recommendedName>
</protein>
<dbReference type="Proteomes" id="UP000217676">
    <property type="component" value="Chromosome"/>
</dbReference>
<evidence type="ECO:0000313" key="1">
    <source>
        <dbReference type="EMBL" id="BAU85063.1"/>
    </source>
</evidence>
<proteinExistence type="predicted"/>
<organism evidence="1 2">
    <name type="scientific">Streptomyces laurentii</name>
    <dbReference type="NCBI Taxonomy" id="39478"/>
    <lineage>
        <taxon>Bacteria</taxon>
        <taxon>Bacillati</taxon>
        <taxon>Actinomycetota</taxon>
        <taxon>Actinomycetes</taxon>
        <taxon>Kitasatosporales</taxon>
        <taxon>Streptomycetaceae</taxon>
        <taxon>Streptomyces</taxon>
    </lineage>
</organism>
<gene>
    <name evidence="1" type="ORF">SLA_4175</name>
</gene>
<dbReference type="AlphaFoldDB" id="A0A160P3F8"/>
<evidence type="ECO:0008006" key="3">
    <source>
        <dbReference type="Google" id="ProtNLM"/>
    </source>
</evidence>
<dbReference type="KEGG" id="slau:SLA_4175"/>
<accession>A0A160P3F8</accession>
<dbReference type="InterPro" id="IPR011008">
    <property type="entry name" value="Dimeric_a/b-barrel"/>
</dbReference>
<reference evidence="1 2" key="1">
    <citation type="journal article" date="2016" name="Genome Announc.">
        <title>Complete Genome Sequence of Thiostrepton-Producing Streptomyces laurentii ATCC 31255.</title>
        <authorList>
            <person name="Doi K."/>
            <person name="Fujino Y."/>
            <person name="Nagayoshi Y."/>
            <person name="Ohshima T."/>
            <person name="Ogata S."/>
        </authorList>
    </citation>
    <scope>NUCLEOTIDE SEQUENCE [LARGE SCALE GENOMIC DNA]</scope>
    <source>
        <strain evidence="1 2">ATCC 31255</strain>
    </source>
</reference>
<dbReference type="SUPFAM" id="SSF54909">
    <property type="entry name" value="Dimeric alpha+beta barrel"/>
    <property type="match status" value="1"/>
</dbReference>